<reference evidence="1 2" key="1">
    <citation type="submission" date="2018-07" db="EMBL/GenBank/DDBJ databases">
        <title>Anaerosacharophilus polymeroproducens gen. nov. sp. nov., an anaerobic bacterium isolated from salt field.</title>
        <authorList>
            <person name="Kim W."/>
            <person name="Yang S.-H."/>
            <person name="Oh J."/>
            <person name="Lee J.-H."/>
            <person name="Kwon K.K."/>
        </authorList>
    </citation>
    <scope>NUCLEOTIDE SEQUENCE [LARGE SCALE GENOMIC DNA]</scope>
    <source>
        <strain evidence="1 2">MCWD5</strain>
    </source>
</reference>
<dbReference type="Pfam" id="PF09669">
    <property type="entry name" value="Phage_pRha"/>
    <property type="match status" value="1"/>
</dbReference>
<dbReference type="EMBL" id="QRCT01000033">
    <property type="protein sequence ID" value="RDU23183.1"/>
    <property type="molecule type" value="Genomic_DNA"/>
</dbReference>
<comment type="caution">
    <text evidence="1">The sequence shown here is derived from an EMBL/GenBank/DDBJ whole genome shotgun (WGS) entry which is preliminary data.</text>
</comment>
<dbReference type="RefSeq" id="WP_115482204.1">
    <property type="nucleotide sequence ID" value="NZ_QRCT01000033.1"/>
</dbReference>
<evidence type="ECO:0000313" key="1">
    <source>
        <dbReference type="EMBL" id="RDU23183.1"/>
    </source>
</evidence>
<gene>
    <name evidence="1" type="ORF">DWV06_10810</name>
</gene>
<accession>A0A371AUD5</accession>
<dbReference type="Proteomes" id="UP000255036">
    <property type="component" value="Unassembled WGS sequence"/>
</dbReference>
<dbReference type="InterPro" id="IPR014054">
    <property type="entry name" value="Phage_regulatory_Rha"/>
</dbReference>
<name>A0A371AUD5_9FIRM</name>
<dbReference type="AlphaFoldDB" id="A0A371AUD5"/>
<sequence>MKQLEQTITSLEVAEMMEIKHYQVLEKLEGTKNAKGIIPTMTNHKIMVSDYFQESTYKDTSGKTNKCYKVTKLGCDFLANKFTGEKGILFTAKYVKRFHEMEEIITKPTCMEDILIFNLQEMKAVKEKMNEQDQKLKCIGTKVDGIKDIVALNPTDWRKETTDLINRMAHNLGGYEHIRAIREESYKLLEQRYGVALSIRLTNKKRRMAEEGICKSKRDKLSNLDVIAEDKKLVEGYTAIIKEMAIKYGVA</sequence>
<protein>
    <submittedName>
        <fullName evidence="1">Rha family transcriptional regulator</fullName>
    </submittedName>
</protein>
<keyword evidence="2" id="KW-1185">Reference proteome</keyword>
<dbReference type="OrthoDB" id="9812611at2"/>
<evidence type="ECO:0000313" key="2">
    <source>
        <dbReference type="Proteomes" id="UP000255036"/>
    </source>
</evidence>
<proteinExistence type="predicted"/>
<organism evidence="1 2">
    <name type="scientific">Anaerosacchariphilus polymeriproducens</name>
    <dbReference type="NCBI Taxonomy" id="1812858"/>
    <lineage>
        <taxon>Bacteria</taxon>
        <taxon>Bacillati</taxon>
        <taxon>Bacillota</taxon>
        <taxon>Clostridia</taxon>
        <taxon>Lachnospirales</taxon>
        <taxon>Lachnospiraceae</taxon>
        <taxon>Anaerosacchariphilus</taxon>
    </lineage>
</organism>